<evidence type="ECO:0000313" key="1">
    <source>
        <dbReference type="EMBL" id="GGU62559.1"/>
    </source>
</evidence>
<organism evidence="2 3">
    <name type="scientific">Kitasatospora aureofaciens</name>
    <name type="common">Streptomyces aureofaciens</name>
    <dbReference type="NCBI Taxonomy" id="1894"/>
    <lineage>
        <taxon>Bacteria</taxon>
        <taxon>Bacillati</taxon>
        <taxon>Actinomycetota</taxon>
        <taxon>Actinomycetes</taxon>
        <taxon>Kitasatosporales</taxon>
        <taxon>Streptomycetaceae</taxon>
        <taxon>Kitasatospora</taxon>
    </lineage>
</organism>
<dbReference type="OrthoDB" id="4257315at2"/>
<dbReference type="Proteomes" id="UP000037395">
    <property type="component" value="Unassembled WGS sequence"/>
</dbReference>
<evidence type="ECO:0000313" key="3">
    <source>
        <dbReference type="Proteomes" id="UP000037395"/>
    </source>
</evidence>
<dbReference type="KEGG" id="kau:B6264_19805"/>
<proteinExistence type="predicted"/>
<protein>
    <submittedName>
        <fullName evidence="2">Uncharacterized protein</fullName>
    </submittedName>
</protein>
<accession>A0A1E7N4Q0</accession>
<dbReference type="EMBL" id="BMUB01000002">
    <property type="protein sequence ID" value="GGU62559.1"/>
    <property type="molecule type" value="Genomic_DNA"/>
</dbReference>
<dbReference type="Proteomes" id="UP000610124">
    <property type="component" value="Unassembled WGS sequence"/>
</dbReference>
<dbReference type="AlphaFoldDB" id="A0A1E7N4Q0"/>
<evidence type="ECO:0000313" key="4">
    <source>
        <dbReference type="Proteomes" id="UP000610124"/>
    </source>
</evidence>
<reference evidence="2 3" key="2">
    <citation type="submission" date="2014-07" db="EMBL/GenBank/DDBJ databases">
        <authorList>
            <person name="Zhang J.E."/>
            <person name="Yang H."/>
            <person name="Guo J."/>
            <person name="Deng Z."/>
            <person name="Luo H."/>
            <person name="Luo M."/>
            <person name="Zhao B."/>
        </authorList>
    </citation>
    <scope>NUCLEOTIDE SEQUENCE [LARGE SCALE GENOMIC DNA]</scope>
    <source>
        <strain evidence="2">ATCC 10762</strain>
        <strain evidence="3">ATCC 10762 / DSM 40127 / CCM 3239 / JCM 4008 / LMG 5968 / NBRC 12843 / NCIMB 8234 / A-377</strain>
    </source>
</reference>
<gene>
    <name evidence="1" type="ORF">GCM10010502_11710</name>
    <name evidence="2" type="ORF">HS99_0007035</name>
</gene>
<keyword evidence="3" id="KW-1185">Reference proteome</keyword>
<reference evidence="2" key="4">
    <citation type="submission" date="2016-08" db="EMBL/GenBank/DDBJ databases">
        <title>Sequencing, Assembly and Comparative Genomics of S. aureofaciens ATCC 10762.</title>
        <authorList>
            <person name="Gradnigo J.S."/>
            <person name="Johnson N."/>
            <person name="Somerville G.A."/>
        </authorList>
    </citation>
    <scope>NUCLEOTIDE SEQUENCE [LARGE SCALE GENOMIC DNA]</scope>
    <source>
        <strain evidence="2">ATCC 10762</strain>
    </source>
</reference>
<name>A0A1E7N4Q0_KITAU</name>
<sequence>MRADHEIRVEVPGVRPPSVRTLSPDGLESLWNSICFRPMSPLQREILERALAGPCAERNVIRHLAANPYLALPFGDCELRISWANTAEGEPA</sequence>
<reference evidence="1" key="5">
    <citation type="submission" date="2020-09" db="EMBL/GenBank/DDBJ databases">
        <authorList>
            <person name="Sun Q."/>
            <person name="Ohkuma M."/>
        </authorList>
    </citation>
    <scope>NUCLEOTIDE SEQUENCE</scope>
    <source>
        <strain evidence="1">JCM 4434</strain>
    </source>
</reference>
<accession>A0A8H9LMR5</accession>
<reference evidence="3" key="3">
    <citation type="submission" date="2016-08" db="EMBL/GenBank/DDBJ databases">
        <title>Sequencing, assembly and comparative genomics of S. aureofaciens ATCC 10762.</title>
        <authorList>
            <person name="Gradnigo J.S."/>
            <person name="Johnson N."/>
            <person name="Somerville G.A."/>
        </authorList>
    </citation>
    <scope>NUCLEOTIDE SEQUENCE [LARGE SCALE GENOMIC DNA]</scope>
    <source>
        <strain evidence="3">ATCC 10762 / DSM 40127 / CCM 3239 / JCM 4008 / LMG 5968 / NBRC 12843 / NCIMB 8234 / A-377</strain>
    </source>
</reference>
<evidence type="ECO:0000313" key="2">
    <source>
        <dbReference type="EMBL" id="OEV35660.1"/>
    </source>
</evidence>
<dbReference type="EMBL" id="JPRF03000032">
    <property type="protein sequence ID" value="OEV35660.1"/>
    <property type="molecule type" value="Genomic_DNA"/>
</dbReference>
<reference evidence="1 4" key="1">
    <citation type="journal article" date="2014" name="Int. J. Syst. Evol. Microbiol.">
        <title>Complete genome sequence of Corynebacterium casei LMG S-19264T (=DSM 44701T), isolated from a smear-ripened cheese.</title>
        <authorList>
            <consortium name="US DOE Joint Genome Institute (JGI-PGF)"/>
            <person name="Walter F."/>
            <person name="Albersmeier A."/>
            <person name="Kalinowski J."/>
            <person name="Ruckert C."/>
        </authorList>
    </citation>
    <scope>NUCLEOTIDE SEQUENCE [LARGE SCALE GENOMIC DNA]</scope>
    <source>
        <strain evidence="1 4">JCM 4434</strain>
    </source>
</reference>
<dbReference type="GeneID" id="97484339"/>
<comment type="caution">
    <text evidence="2">The sequence shown here is derived from an EMBL/GenBank/DDBJ whole genome shotgun (WGS) entry which is preliminary data.</text>
</comment>
<dbReference type="RefSeq" id="WP_030551169.1">
    <property type="nucleotide sequence ID" value="NZ_BMUB01000002.1"/>
</dbReference>